<accession>A0AA35R2B8</accession>
<dbReference type="Proteomes" id="UP001174909">
    <property type="component" value="Unassembled WGS sequence"/>
</dbReference>
<evidence type="ECO:0000313" key="14">
    <source>
        <dbReference type="Proteomes" id="UP001174909"/>
    </source>
</evidence>
<keyword evidence="3" id="KW-0245">EGF-like domain</keyword>
<keyword evidence="7" id="KW-0106">Calcium</keyword>
<evidence type="ECO:0000259" key="12">
    <source>
        <dbReference type="PROSITE" id="PS50923"/>
    </source>
</evidence>
<keyword evidence="5" id="KW-0732">Signal</keyword>
<dbReference type="AlphaFoldDB" id="A0AA35R2B8"/>
<dbReference type="Pfam" id="PF00084">
    <property type="entry name" value="Sushi"/>
    <property type="match status" value="5"/>
</dbReference>
<dbReference type="InterPro" id="IPR050350">
    <property type="entry name" value="Compl-Cell_Adhes-Reg"/>
</dbReference>
<dbReference type="Gene3D" id="2.10.70.10">
    <property type="entry name" value="Complement Module, domain 1"/>
    <property type="match status" value="5"/>
</dbReference>
<dbReference type="InterPro" id="IPR035976">
    <property type="entry name" value="Sushi/SCR/CCP_sf"/>
</dbReference>
<comment type="subcellular location">
    <subcellularLocation>
        <location evidence="1">Secreted</location>
    </subcellularLocation>
</comment>
<evidence type="ECO:0000256" key="8">
    <source>
        <dbReference type="ARBA" id="ARBA00022889"/>
    </source>
</evidence>
<dbReference type="FunFam" id="2.10.70.10:FF:000064">
    <property type="entry name" value="Fibulin 7"/>
    <property type="match status" value="1"/>
</dbReference>
<sequence length="270" mass="28076">PALSPPQNGRVSVIAQTVDSIAIYSCNEGFSLEGEATRTCIDIGEGLVIWTGQEPTCVPIRCPRLPAPANGRVVAPVRTVGSQASYSCSDGYRLSGASTRVCQSNSEWSGQEPRCVLVDCGRLADIPRGRVEVTTTTFLSTATYVCDSGFSIEGTSVRTCLATGVWSGREPTCTPSTCGSLDNPSNGQVTIAGTGIGATATYSCNTGYIFRGVVSRVCQANGQWSGSAPTCEVVTCSDLPAPTNGDVQVTGFEFTSTATYVCDSGYVLVG</sequence>
<dbReference type="InterPro" id="IPR000436">
    <property type="entry name" value="Sushi_SCR_CCP_dom"/>
</dbReference>
<comment type="caution">
    <text evidence="11">Lacks conserved residue(s) required for the propagation of feature annotation.</text>
</comment>
<evidence type="ECO:0000256" key="4">
    <source>
        <dbReference type="ARBA" id="ARBA00022659"/>
    </source>
</evidence>
<feature type="non-terminal residue" evidence="13">
    <location>
        <position position="1"/>
    </location>
</feature>
<evidence type="ECO:0000256" key="1">
    <source>
        <dbReference type="ARBA" id="ARBA00004613"/>
    </source>
</evidence>
<keyword evidence="2" id="KW-0964">Secreted</keyword>
<dbReference type="PROSITE" id="PS50923">
    <property type="entry name" value="SUSHI"/>
    <property type="match status" value="3"/>
</dbReference>
<keyword evidence="6" id="KW-0677">Repeat</keyword>
<evidence type="ECO:0000256" key="6">
    <source>
        <dbReference type="ARBA" id="ARBA00022737"/>
    </source>
</evidence>
<dbReference type="SMART" id="SM00032">
    <property type="entry name" value="CCP"/>
    <property type="match status" value="4"/>
</dbReference>
<keyword evidence="4 11" id="KW-0768">Sushi</keyword>
<evidence type="ECO:0000256" key="3">
    <source>
        <dbReference type="ARBA" id="ARBA00022536"/>
    </source>
</evidence>
<feature type="disulfide bond" evidence="11">
    <location>
        <begin position="88"/>
        <end position="115"/>
    </location>
</feature>
<dbReference type="CDD" id="cd00033">
    <property type="entry name" value="CCP"/>
    <property type="match status" value="5"/>
</dbReference>
<feature type="domain" description="Sushi" evidence="12">
    <location>
        <begin position="1"/>
        <end position="59"/>
    </location>
</feature>
<organism evidence="13 14">
    <name type="scientific">Geodia barretti</name>
    <name type="common">Barrett's horny sponge</name>
    <dbReference type="NCBI Taxonomy" id="519541"/>
    <lineage>
        <taxon>Eukaryota</taxon>
        <taxon>Metazoa</taxon>
        <taxon>Porifera</taxon>
        <taxon>Demospongiae</taxon>
        <taxon>Heteroscleromorpha</taxon>
        <taxon>Tetractinellida</taxon>
        <taxon>Astrophorina</taxon>
        <taxon>Geodiidae</taxon>
        <taxon>Geodia</taxon>
    </lineage>
</organism>
<keyword evidence="14" id="KW-1185">Reference proteome</keyword>
<dbReference type="SUPFAM" id="SSF57535">
    <property type="entry name" value="Complement control module/SCR domain"/>
    <property type="match status" value="5"/>
</dbReference>
<evidence type="ECO:0000256" key="5">
    <source>
        <dbReference type="ARBA" id="ARBA00022729"/>
    </source>
</evidence>
<feature type="non-terminal residue" evidence="13">
    <location>
        <position position="270"/>
    </location>
</feature>
<feature type="disulfide bond" evidence="11">
    <location>
        <begin position="204"/>
        <end position="231"/>
    </location>
</feature>
<keyword evidence="8" id="KW-0130">Cell adhesion</keyword>
<evidence type="ECO:0000313" key="13">
    <source>
        <dbReference type="EMBL" id="CAI8000476.1"/>
    </source>
</evidence>
<dbReference type="GO" id="GO:0007155">
    <property type="term" value="P:cell adhesion"/>
    <property type="evidence" value="ECO:0007669"/>
    <property type="project" value="UniProtKB-KW"/>
</dbReference>
<name>A0AA35R2B8_GEOBA</name>
<evidence type="ECO:0000256" key="10">
    <source>
        <dbReference type="ARBA" id="ARBA00023180"/>
    </source>
</evidence>
<reference evidence="13" key="1">
    <citation type="submission" date="2023-03" db="EMBL/GenBank/DDBJ databases">
        <authorList>
            <person name="Steffen K."/>
            <person name="Cardenas P."/>
        </authorList>
    </citation>
    <scope>NUCLEOTIDE SEQUENCE</scope>
</reference>
<gene>
    <name evidence="13" type="ORF">GBAR_LOCUS2950</name>
</gene>
<dbReference type="EMBL" id="CASHTH010000403">
    <property type="protein sequence ID" value="CAI8000476.1"/>
    <property type="molecule type" value="Genomic_DNA"/>
</dbReference>
<evidence type="ECO:0000256" key="7">
    <source>
        <dbReference type="ARBA" id="ARBA00022837"/>
    </source>
</evidence>
<dbReference type="PANTHER" id="PTHR19325:SF575">
    <property type="entry name" value="LOCOMOTION-RELATED PROTEIN HIKARU GENKI"/>
    <property type="match status" value="1"/>
</dbReference>
<feature type="domain" description="Sushi" evidence="12">
    <location>
        <begin position="171"/>
        <end position="233"/>
    </location>
</feature>
<dbReference type="GO" id="GO:0005576">
    <property type="term" value="C:extracellular region"/>
    <property type="evidence" value="ECO:0007669"/>
    <property type="project" value="UniProtKB-SubCell"/>
</dbReference>
<protein>
    <submittedName>
        <fullName evidence="13">Sushi, von Willebrand factor type A, EGF and pentraxin domain-containing protein 1</fullName>
    </submittedName>
</protein>
<proteinExistence type="predicted"/>
<keyword evidence="9 11" id="KW-1015">Disulfide bond</keyword>
<dbReference type="PANTHER" id="PTHR19325">
    <property type="entry name" value="COMPLEMENT COMPONENT-RELATED SUSHI DOMAIN-CONTAINING"/>
    <property type="match status" value="1"/>
</dbReference>
<comment type="caution">
    <text evidence="13">The sequence shown here is derived from an EMBL/GenBank/DDBJ whole genome shotgun (WGS) entry which is preliminary data.</text>
</comment>
<keyword evidence="10" id="KW-0325">Glycoprotein</keyword>
<evidence type="ECO:0000256" key="2">
    <source>
        <dbReference type="ARBA" id="ARBA00022525"/>
    </source>
</evidence>
<feature type="domain" description="Sushi" evidence="12">
    <location>
        <begin position="60"/>
        <end position="117"/>
    </location>
</feature>
<evidence type="ECO:0000256" key="9">
    <source>
        <dbReference type="ARBA" id="ARBA00023157"/>
    </source>
</evidence>
<evidence type="ECO:0000256" key="11">
    <source>
        <dbReference type="PROSITE-ProRule" id="PRU00302"/>
    </source>
</evidence>